<keyword evidence="7" id="KW-0458">Lysosome</keyword>
<dbReference type="Gene3D" id="1.20.1250.20">
    <property type="entry name" value="MFS general substrate transporter like domains"/>
    <property type="match status" value="2"/>
</dbReference>
<evidence type="ECO:0000256" key="2">
    <source>
        <dbReference type="ARBA" id="ARBA00008335"/>
    </source>
</evidence>
<comment type="subcellular location">
    <subcellularLocation>
        <location evidence="1">Lysosome membrane</location>
        <topology evidence="1">Multi-pass membrane protein</topology>
    </subcellularLocation>
</comment>
<feature type="transmembrane region" description="Helical" evidence="25">
    <location>
        <begin position="266"/>
        <end position="285"/>
    </location>
</feature>
<comment type="catalytic activity">
    <reaction evidence="15">
        <text>L-arginyl-L-alpha-amino acid(out) = L-arginyl-L-alpha-amino acid(in)</text>
        <dbReference type="Rhea" id="RHEA:79371"/>
        <dbReference type="ChEBI" id="CHEBI:84315"/>
    </reaction>
</comment>
<evidence type="ECO:0000256" key="12">
    <source>
        <dbReference type="ARBA" id="ARBA00044891"/>
    </source>
</evidence>
<comment type="catalytic activity">
    <reaction evidence="11">
        <text>L-alpha-aminoacyl-L-histidine(out) = L-alpha-aminoacyl-L-histidine(in)</text>
        <dbReference type="Rhea" id="RHEA:79375"/>
        <dbReference type="ChEBI" id="CHEBI:229967"/>
    </reaction>
</comment>
<keyword evidence="5 25" id="KW-1133">Transmembrane helix</keyword>
<evidence type="ECO:0000256" key="11">
    <source>
        <dbReference type="ARBA" id="ARBA00044884"/>
    </source>
</evidence>
<evidence type="ECO:0000256" key="20">
    <source>
        <dbReference type="ARBA" id="ARBA00044924"/>
    </source>
</evidence>
<feature type="domain" description="Major facilitator superfamily (MFS) profile" evidence="26">
    <location>
        <begin position="14"/>
        <end position="418"/>
    </location>
</feature>
<feature type="transmembrane region" description="Helical" evidence="25">
    <location>
        <begin position="222"/>
        <end position="246"/>
    </location>
</feature>
<evidence type="ECO:0000256" key="18">
    <source>
        <dbReference type="ARBA" id="ARBA00044912"/>
    </source>
</evidence>
<dbReference type="SUPFAM" id="SSF103473">
    <property type="entry name" value="MFS general substrate transporter"/>
    <property type="match status" value="1"/>
</dbReference>
<feature type="transmembrane region" description="Helical" evidence="25">
    <location>
        <begin position="168"/>
        <end position="189"/>
    </location>
</feature>
<evidence type="ECO:0000256" key="3">
    <source>
        <dbReference type="ARBA" id="ARBA00022448"/>
    </source>
</evidence>
<evidence type="ECO:0000256" key="25">
    <source>
        <dbReference type="SAM" id="Phobius"/>
    </source>
</evidence>
<comment type="catalytic activity">
    <reaction evidence="13">
        <text>L-alpha-aminoacyl-L-lysine(out) = L-alpha-aminoacyl-L-lysine(in)</text>
        <dbReference type="Rhea" id="RHEA:79383"/>
        <dbReference type="ChEBI" id="CHEBI:229966"/>
    </reaction>
</comment>
<evidence type="ECO:0000256" key="22">
    <source>
        <dbReference type="ARBA" id="ARBA00045018"/>
    </source>
</evidence>
<evidence type="ECO:0000256" key="19">
    <source>
        <dbReference type="ARBA" id="ARBA00044919"/>
    </source>
</evidence>
<feature type="transmembrane region" description="Helical" evidence="25">
    <location>
        <begin position="105"/>
        <end position="125"/>
    </location>
</feature>
<reference evidence="27 28" key="1">
    <citation type="journal article" date="2022" name="Nat. Microbiol.">
        <title>The microbiome of a bacterivorous marine choanoflagellate contains a resource-demanding obligate bacterial associate.</title>
        <authorList>
            <person name="Needham D.M."/>
            <person name="Poirier C."/>
            <person name="Bachy C."/>
            <person name="George E.E."/>
            <person name="Wilken S."/>
            <person name="Yung C.C.M."/>
            <person name="Limardo A.J."/>
            <person name="Morando M."/>
            <person name="Sudek L."/>
            <person name="Malmstrom R.R."/>
            <person name="Keeling P.J."/>
            <person name="Santoro A.E."/>
            <person name="Worden A.Z."/>
        </authorList>
    </citation>
    <scope>NUCLEOTIDE SEQUENCE [LARGE SCALE GENOMIC DNA]</scope>
    <source>
        <strain evidence="27 28">Comchoano-1</strain>
    </source>
</reference>
<comment type="catalytic activity">
    <reaction evidence="16">
        <text>L-lysyl-L-lysine(out) = L-lysyl-L-lysine(in)</text>
        <dbReference type="Rhea" id="RHEA:79403"/>
        <dbReference type="ChEBI" id="CHEBI:229956"/>
    </reaction>
</comment>
<comment type="catalytic activity">
    <reaction evidence="10">
        <text>L-alpha-aminoacyl-L-arginine(out) = L-alpha-aminoacyl-L-arginine(in)</text>
        <dbReference type="Rhea" id="RHEA:79367"/>
        <dbReference type="ChEBI" id="CHEBI:229968"/>
    </reaction>
</comment>
<feature type="transmembrane region" description="Helical" evidence="25">
    <location>
        <begin position="315"/>
        <end position="337"/>
    </location>
</feature>
<dbReference type="PANTHER" id="PTHR23512">
    <property type="entry name" value="MAJOR FACILITATOR SUPERFAMILY DOMAIN-CONTAINING PROTEIN 1"/>
    <property type="match status" value="1"/>
</dbReference>
<evidence type="ECO:0000313" key="27">
    <source>
        <dbReference type="EMBL" id="UTC24964.1"/>
    </source>
</evidence>
<evidence type="ECO:0000256" key="21">
    <source>
        <dbReference type="ARBA" id="ARBA00044985"/>
    </source>
</evidence>
<evidence type="ECO:0000256" key="4">
    <source>
        <dbReference type="ARBA" id="ARBA00022692"/>
    </source>
</evidence>
<dbReference type="InterPro" id="IPR011701">
    <property type="entry name" value="MFS"/>
</dbReference>
<sequence length="422" mass="46336">MQGIRGKVDYSVAAWLIVAVSAIFYSYDVLLRVAPSVMTSELMDHYSINAYALSGVTAMYFYIYAPMQMPVGFLMDRYGPKQLLTMSGLICSVGIYLFSMTNVVWVAMLSRVLIGFGSSFAFVGVLKLASLLLPSSYFAFVSGSTMALGMLGATLGDHVLAYFKSSVGWRNVCIGASGIGLVLTFLMLISIPSRSRMSEGLDVTSSFDQIRRDLMSVAKSRIIWIYALVGCLTYTPLILFAELFGIDFIQVKFACTHVDAAKLNSLIFMGWLIGGPLVCMLSDFFKSRKLPLLVGTIGSLVCSWLIIYVNVPIVFLPFLLLLFGVLNSVQVIVFPVAKDLSAASTTASAVALMNMVCMLSGMMQTLVGRLLEYTHFVLERNSGVSAFTVVDYQISYLTIPIFLFIAVLLLISVKDSYKEDEF</sequence>
<evidence type="ECO:0000256" key="7">
    <source>
        <dbReference type="ARBA" id="ARBA00023228"/>
    </source>
</evidence>
<feature type="transmembrane region" description="Helical" evidence="25">
    <location>
        <begin position="349"/>
        <end position="371"/>
    </location>
</feature>
<evidence type="ECO:0000259" key="26">
    <source>
        <dbReference type="PROSITE" id="PS50850"/>
    </source>
</evidence>
<comment type="catalytic activity">
    <reaction evidence="14">
        <text>L-aspartyl-L-lysine(out) = L-aspartyl-L-lysine(in)</text>
        <dbReference type="Rhea" id="RHEA:79411"/>
        <dbReference type="ChEBI" id="CHEBI:229953"/>
    </reaction>
</comment>
<comment type="catalytic activity">
    <reaction evidence="18">
        <text>L-histidyl-L-alpha-amino acid(out) = L-histidyl-L-alpha-amino acid(in)</text>
        <dbReference type="Rhea" id="RHEA:79379"/>
        <dbReference type="ChEBI" id="CHEBI:229964"/>
    </reaction>
</comment>
<keyword evidence="6 25" id="KW-0472">Membrane</keyword>
<feature type="transmembrane region" description="Helical" evidence="25">
    <location>
        <begin position="46"/>
        <end position="63"/>
    </location>
</feature>
<feature type="transmembrane region" description="Helical" evidence="25">
    <location>
        <begin position="137"/>
        <end position="156"/>
    </location>
</feature>
<dbReference type="Pfam" id="PF07690">
    <property type="entry name" value="MFS_1"/>
    <property type="match status" value="1"/>
</dbReference>
<evidence type="ECO:0000256" key="1">
    <source>
        <dbReference type="ARBA" id="ARBA00004155"/>
    </source>
</evidence>
<name>A0ABY5DNF2_9GAMM</name>
<dbReference type="InterPro" id="IPR020846">
    <property type="entry name" value="MFS_dom"/>
</dbReference>
<evidence type="ECO:0000256" key="15">
    <source>
        <dbReference type="ARBA" id="ARBA00044899"/>
    </source>
</evidence>
<evidence type="ECO:0000256" key="13">
    <source>
        <dbReference type="ARBA" id="ARBA00044893"/>
    </source>
</evidence>
<feature type="transmembrane region" description="Helical" evidence="25">
    <location>
        <begin position="394"/>
        <end position="413"/>
    </location>
</feature>
<evidence type="ECO:0000256" key="24">
    <source>
        <dbReference type="ARBA" id="ARBA00046376"/>
    </source>
</evidence>
<comment type="catalytic activity">
    <reaction evidence="9">
        <text>L-histidyl-glycine(out) = L-histidyl-glycine(in)</text>
        <dbReference type="Rhea" id="RHEA:79395"/>
        <dbReference type="ChEBI" id="CHEBI:229957"/>
    </reaction>
</comment>
<comment type="subunit">
    <text evidence="24">Homodimer. Interacts with lysosomal protein GLMP (via lumenal domain); the interaction starts while both proteins are still in the endoplasmic reticulum and is required for stabilization of MFSD1 in lysosomes but has no direct effect on its targeting to lysosomes or transporter activity.</text>
</comment>
<dbReference type="Proteomes" id="UP001055955">
    <property type="component" value="Chromosome"/>
</dbReference>
<evidence type="ECO:0000256" key="10">
    <source>
        <dbReference type="ARBA" id="ARBA00044881"/>
    </source>
</evidence>
<dbReference type="EMBL" id="CP092900">
    <property type="protein sequence ID" value="UTC24964.1"/>
    <property type="molecule type" value="Genomic_DNA"/>
</dbReference>
<keyword evidence="4 25" id="KW-0812">Transmembrane</keyword>
<comment type="catalytic activity">
    <reaction evidence="17">
        <text>L-arginyl-glycine(out) = L-arginyl-glycine(in)</text>
        <dbReference type="Rhea" id="RHEA:79391"/>
        <dbReference type="ChEBI" id="CHEBI:229955"/>
    </reaction>
</comment>
<comment type="catalytic activity">
    <reaction evidence="19">
        <text>L-alanyl-L-lysine(out) = L-alanyl-L-lysine(in)</text>
        <dbReference type="Rhea" id="RHEA:79415"/>
        <dbReference type="ChEBI" id="CHEBI:192470"/>
    </reaction>
</comment>
<feature type="transmembrane region" description="Helical" evidence="25">
    <location>
        <begin position="83"/>
        <end position="99"/>
    </location>
</feature>
<protein>
    <recommendedName>
        <fullName evidence="21">Lysosomal dipeptide transporter MFSD1</fullName>
    </recommendedName>
    <alternativeName>
        <fullName evidence="22">Major facilitator superfamily domain-containing protein 1</fullName>
    </alternativeName>
</protein>
<evidence type="ECO:0000256" key="17">
    <source>
        <dbReference type="ARBA" id="ARBA00044903"/>
    </source>
</evidence>
<evidence type="ECO:0000256" key="5">
    <source>
        <dbReference type="ARBA" id="ARBA00022989"/>
    </source>
</evidence>
<comment type="catalytic activity">
    <reaction evidence="12">
        <text>L-lysyl-L-alpha-amino acid(out) = L-lysyl-L-alpha-amino acid(in)</text>
        <dbReference type="Rhea" id="RHEA:79387"/>
        <dbReference type="ChEBI" id="CHEBI:229965"/>
    </reaction>
</comment>
<evidence type="ECO:0000256" key="6">
    <source>
        <dbReference type="ARBA" id="ARBA00023136"/>
    </source>
</evidence>
<comment type="catalytic activity">
    <reaction evidence="8">
        <text>L-lysyl-L-alanine(out) = L-lysyl-L-alanine(in)</text>
        <dbReference type="Rhea" id="RHEA:79399"/>
        <dbReference type="ChEBI" id="CHEBI:229954"/>
    </reaction>
</comment>
<evidence type="ECO:0000256" key="9">
    <source>
        <dbReference type="ARBA" id="ARBA00044878"/>
    </source>
</evidence>
<keyword evidence="3" id="KW-0813">Transport</keyword>
<dbReference type="InterPro" id="IPR036259">
    <property type="entry name" value="MFS_trans_sf"/>
</dbReference>
<organism evidence="27 28">
    <name type="scientific">Candidatus Comchoanobacter bicostacola</name>
    <dbReference type="NCBI Taxonomy" id="2919598"/>
    <lineage>
        <taxon>Bacteria</taxon>
        <taxon>Pseudomonadati</taxon>
        <taxon>Pseudomonadota</taxon>
        <taxon>Gammaproteobacteria</taxon>
        <taxon>Candidatus Comchoanobacterales</taxon>
        <taxon>Candidatus Comchoanobacteraceae</taxon>
        <taxon>Candidatus Comchoanobacter</taxon>
    </lineage>
</organism>
<evidence type="ECO:0000313" key="28">
    <source>
        <dbReference type="Proteomes" id="UP001055955"/>
    </source>
</evidence>
<dbReference type="PANTHER" id="PTHR23512:SF3">
    <property type="entry name" value="MAJOR FACILITATOR SUPERFAMILY DOMAIN-CONTAINING PROTEIN 1"/>
    <property type="match status" value="1"/>
</dbReference>
<keyword evidence="28" id="KW-1185">Reference proteome</keyword>
<comment type="similarity">
    <text evidence="2">Belongs to the major facilitator superfamily.</text>
</comment>
<evidence type="ECO:0000256" key="8">
    <source>
        <dbReference type="ARBA" id="ARBA00044876"/>
    </source>
</evidence>
<evidence type="ECO:0000256" key="23">
    <source>
        <dbReference type="ARBA" id="ARBA00045709"/>
    </source>
</evidence>
<proteinExistence type="inferred from homology"/>
<dbReference type="PROSITE" id="PS50850">
    <property type="entry name" value="MFS"/>
    <property type="match status" value="1"/>
</dbReference>
<accession>A0ABY5DNF2</accession>
<comment type="catalytic activity">
    <reaction evidence="20">
        <text>L-lysyl-glycine(out) = L-lysyl-glycine(in)</text>
        <dbReference type="Rhea" id="RHEA:79407"/>
        <dbReference type="ChEBI" id="CHEBI:191202"/>
    </reaction>
</comment>
<evidence type="ECO:0000256" key="14">
    <source>
        <dbReference type="ARBA" id="ARBA00044898"/>
    </source>
</evidence>
<gene>
    <name evidence="27" type="ORF">MMH89_02225</name>
</gene>
<dbReference type="InterPro" id="IPR052187">
    <property type="entry name" value="MFSD1"/>
</dbReference>
<feature type="transmembrane region" description="Helical" evidence="25">
    <location>
        <begin position="12"/>
        <end position="34"/>
    </location>
</feature>
<comment type="function">
    <text evidence="23">Lysosomal dipeptide uniporter that selectively exports lysine, arginine or histidine-containing dipeptides with a net positive charge from the lysosome lumen into the cytosol. Could play a role in a specific type of protein O-glycosylation indirectly regulating macrophages migration and tissue invasion. Also essential for liver homeostasis.</text>
</comment>
<dbReference type="RefSeq" id="WP_258568753.1">
    <property type="nucleotide sequence ID" value="NZ_CP092900.1"/>
</dbReference>
<evidence type="ECO:0000256" key="16">
    <source>
        <dbReference type="ARBA" id="ARBA00044900"/>
    </source>
</evidence>